<keyword evidence="5" id="KW-1185">Reference proteome</keyword>
<dbReference type="SUPFAM" id="SSF55729">
    <property type="entry name" value="Acyl-CoA N-acyltransferases (Nat)"/>
    <property type="match status" value="1"/>
</dbReference>
<comment type="caution">
    <text evidence="4">The sequence shown here is derived from an EMBL/GenBank/DDBJ whole genome shotgun (WGS) entry which is preliminary data.</text>
</comment>
<gene>
    <name evidence="4" type="ORF">ABEU20_004436</name>
</gene>
<proteinExistence type="predicted"/>
<protein>
    <submittedName>
        <fullName evidence="4">GNAT family N-acetyltransferase</fullName>
    </submittedName>
</protein>
<dbReference type="Pfam" id="PF00583">
    <property type="entry name" value="Acetyltransf_1"/>
    <property type="match status" value="1"/>
</dbReference>
<dbReference type="RefSeq" id="WP_420166295.1">
    <property type="nucleotide sequence ID" value="NZ_JBDLNV010000008.1"/>
</dbReference>
<keyword evidence="1" id="KW-0808">Transferase</keyword>
<evidence type="ECO:0000313" key="5">
    <source>
        <dbReference type="Proteomes" id="UP001629745"/>
    </source>
</evidence>
<evidence type="ECO:0000256" key="1">
    <source>
        <dbReference type="ARBA" id="ARBA00022679"/>
    </source>
</evidence>
<evidence type="ECO:0000259" key="3">
    <source>
        <dbReference type="PROSITE" id="PS51186"/>
    </source>
</evidence>
<feature type="domain" description="N-acetyltransferase" evidence="3">
    <location>
        <begin position="1"/>
        <end position="156"/>
    </location>
</feature>
<dbReference type="PANTHER" id="PTHR43800">
    <property type="entry name" value="PEPTIDYL-LYSINE N-ACETYLTRANSFERASE YJAB"/>
    <property type="match status" value="1"/>
</dbReference>
<dbReference type="InterPro" id="IPR000182">
    <property type="entry name" value="GNAT_dom"/>
</dbReference>
<organism evidence="4 5">
    <name type="scientific">Rhodococcus parequi</name>
    <dbReference type="NCBI Taxonomy" id="3137122"/>
    <lineage>
        <taxon>Bacteria</taxon>
        <taxon>Bacillati</taxon>
        <taxon>Actinomycetota</taxon>
        <taxon>Actinomycetes</taxon>
        <taxon>Mycobacteriales</taxon>
        <taxon>Nocardiaceae</taxon>
        <taxon>Rhodococcus</taxon>
    </lineage>
</organism>
<keyword evidence="2" id="KW-0012">Acyltransferase</keyword>
<name>A0ABW9FME9_9NOCA</name>
<sequence length="180" mass="19603">MIRLAEPADLAYLPAIDVAAGAVFRDVGMEAVADDEPPPLALFEKHLAQGHVWVWGKRKQPPAAFCLVEVVDGTAHIGQISVHPDHARRGIGAALIDHLDEWARDRGLPEITLTTFRDVPWNAPYYARLGFTAVADADLGPGLAAIRAAEAERGLDRWPRVVMTRHVPIDAPARTDIEGD</sequence>
<dbReference type="PROSITE" id="PS51186">
    <property type="entry name" value="GNAT"/>
    <property type="match status" value="1"/>
</dbReference>
<dbReference type="PANTHER" id="PTHR43800:SF1">
    <property type="entry name" value="PEPTIDYL-LYSINE N-ACETYLTRANSFERASE YJAB"/>
    <property type="match status" value="1"/>
</dbReference>
<accession>A0ABW9FME9</accession>
<evidence type="ECO:0000313" key="4">
    <source>
        <dbReference type="EMBL" id="MFM1725813.1"/>
    </source>
</evidence>
<evidence type="ECO:0000256" key="2">
    <source>
        <dbReference type="ARBA" id="ARBA00023315"/>
    </source>
</evidence>
<dbReference type="Proteomes" id="UP001629745">
    <property type="component" value="Unassembled WGS sequence"/>
</dbReference>
<reference evidence="4 5" key="1">
    <citation type="submission" date="2023-11" db="EMBL/GenBank/DDBJ databases">
        <authorList>
            <person name="Val-Calvo J."/>
            <person name="Scortti M."/>
            <person name="Vazquez-Boland J."/>
        </authorList>
    </citation>
    <scope>NUCLEOTIDE SEQUENCE [LARGE SCALE GENOMIC DNA]</scope>
    <source>
        <strain evidence="4 5">PAM 2766</strain>
    </source>
</reference>
<dbReference type="EMBL" id="JBDLNV010000008">
    <property type="protein sequence ID" value="MFM1725813.1"/>
    <property type="molecule type" value="Genomic_DNA"/>
</dbReference>
<dbReference type="InterPro" id="IPR016181">
    <property type="entry name" value="Acyl_CoA_acyltransferase"/>
</dbReference>
<dbReference type="Gene3D" id="3.40.630.30">
    <property type="match status" value="1"/>
</dbReference>
<dbReference type="CDD" id="cd04301">
    <property type="entry name" value="NAT_SF"/>
    <property type="match status" value="1"/>
</dbReference>